<sequence length="1556" mass="171693">MTCSSVDLDKYSAYRIGVAASTAVGESDLTDEDYIEVFTEEDVPESPPSDLTVVHTSPSTVSLSWAPPNKANGVILYYVIHYENDTYGASLNTSANSATLTDLKPFSFYDVYVEAFTRLGNGDQRSHSLQLLSGEDVPGGPPQNLSYESVSPNEVNVTWLPPELPNGNITRYGLELWNSTHSLNLTSSSQHLLIQHLKKYTEYNVRVQAYTRVGPGDFSPALNITTLEDVPSDSVHNLTAYNASAQAVVVSWDPPLEPNGRVYYLLSLEEADLAPDLSNQGKFKIFRQTTTDTVFLFTKLRIYFPYVFNVTPATAAGVAYNHTRTLYLRTRDEVPTSAPVLVSSRNVSSSSIAVVWQRPLEANGEITEYSLTLSGPGGTNTTSTTNTSYVLTNLHQYTAYNLSITAATRKGTGPALVLYLHTDEGGPMSPPRNLTIFNHTAESVWLSWEPALEPNGVVTHYGFRILEVTTQTTTLQNSSGPATVYSLSGFRPHSSYEISVCSYTRVGHGDQFSSPVIFTTNESVSEAVHSLYCAGVSWDSVQLWWDEPDKPNGHILFYELSVDLGAHTQLYEAHAFTYTVSGLSPEQTYTVSVSAVNSAGPGEELSCSASTLPESVPAAPRNLTVSGTTADSLTLEWAPPLTVPGLLRRYQITAQLLSSACDGFLVLVDQTPDCVDRSFTLSANVSNGSTAWQNFTLRDLSKYRQYRFRVAAVTSAGVGEDTAWVYERTLAGDPDAPPRDLRVTSTANSLHVMWEEPAVLSGPTKYLIQVEGPGLNLSLVRGPPEPNSLLVSNLTAFSSYSVTVTAFTGPLQSAASRGKTVGPLVFQTLEEEPKSPPTNVTVSVVPEKGNAVSVSFSPPDQPNGNITAYYVFIYQGPELVKNISVMVMPSEENTLSTVIDGLKGGLNYTIQISARNGAGNSPPSPEVHITTAITGTTHRRYHTPQVPHTAVPHITVPHITCTTHQRYHTSEVPQTASTTHHRYHTSHVPHITCTTHQRYHTSEVPHTASTTHRKYHTSQVPHIRGTTHRKYHTSQIPHTASTTHRKYNISQVPHTAGTTHCKYHTSQVPHTAGTTHRKNHTPRVPHTAGTTHRRYHTPQVPHTASTTHRKYHTPQVLHITGTTHRKYHTLQVPHIRGTTHHRYHTPEVPHITGTTYHRYHTPQVPQILNKSPPPSQVSHITCTTSAHHHCHHRYHKPEVPHTAGTTHHRYHKCRYHTSQVPQLHITTTVAGTAHQRYHTLQVPHITAPAKPTHTPQPARNLRGVAMVTHRTIAIHLPACYYSDDNGPIAKIQVIVAEAGVKDAENLTTWRAAFYRAPAPYITDRGFPNPPCETPGPDTQSKTSRAILWQTNPPLMLNNASGIYVIGERDDCMNQTDQYCNGPLKANTVYVFKFRATNIKGEYTDSVYSEHIKTNANGLLTRDEQIILGVLLSFFLAVLLIIIICCSVKLHQHKKEGGTYSPREAEIIETKCKLDQLIAIADMELKQEKINRYSSFFFRRKEIYVIHDVVCVCLSVFTYSPFPNCLGGPAELKGTNSSFICIFEDIGSEQAVFRGAG</sequence>
<feature type="domain" description="Fibronectin type-III" evidence="4">
    <location>
        <begin position="234"/>
        <end position="333"/>
    </location>
</feature>
<keyword evidence="1" id="KW-0677">Repeat</keyword>
<evidence type="ECO:0000259" key="4">
    <source>
        <dbReference type="PROSITE" id="PS50853"/>
    </source>
</evidence>
<dbReference type="PROSITE" id="PS50853">
    <property type="entry name" value="FN3"/>
    <property type="match status" value="9"/>
</dbReference>
<dbReference type="InterPro" id="IPR003961">
    <property type="entry name" value="FN3_dom"/>
</dbReference>
<keyword evidence="3" id="KW-1133">Transmembrane helix</keyword>
<dbReference type="Gene3D" id="2.60.40.10">
    <property type="entry name" value="Immunoglobulins"/>
    <property type="match status" value="9"/>
</dbReference>
<comment type="caution">
    <text evidence="5">The sequence shown here is derived from an EMBL/GenBank/DDBJ whole genome shotgun (WGS) entry which is preliminary data.</text>
</comment>
<keyword evidence="6" id="KW-1185">Reference proteome</keyword>
<dbReference type="SUPFAM" id="SSF49265">
    <property type="entry name" value="Fibronectin type III"/>
    <property type="match status" value="6"/>
</dbReference>
<name>A0AAW0N9Y5_9GOBI</name>
<feature type="domain" description="Fibronectin type-III" evidence="4">
    <location>
        <begin position="527"/>
        <end position="615"/>
    </location>
</feature>
<dbReference type="SMART" id="SM00060">
    <property type="entry name" value="FN3"/>
    <property type="match status" value="10"/>
</dbReference>
<dbReference type="EMBL" id="JBBPFD010000017">
    <property type="protein sequence ID" value="KAK7891502.1"/>
    <property type="molecule type" value="Genomic_DNA"/>
</dbReference>
<organism evidence="5 6">
    <name type="scientific">Mugilogobius chulae</name>
    <name type="common">yellowstripe goby</name>
    <dbReference type="NCBI Taxonomy" id="88201"/>
    <lineage>
        <taxon>Eukaryota</taxon>
        <taxon>Metazoa</taxon>
        <taxon>Chordata</taxon>
        <taxon>Craniata</taxon>
        <taxon>Vertebrata</taxon>
        <taxon>Euteleostomi</taxon>
        <taxon>Actinopterygii</taxon>
        <taxon>Neopterygii</taxon>
        <taxon>Teleostei</taxon>
        <taxon>Neoteleostei</taxon>
        <taxon>Acanthomorphata</taxon>
        <taxon>Gobiaria</taxon>
        <taxon>Gobiiformes</taxon>
        <taxon>Gobioidei</taxon>
        <taxon>Gobiidae</taxon>
        <taxon>Gobionellinae</taxon>
        <taxon>Mugilogobius</taxon>
    </lineage>
</organism>
<gene>
    <name evidence="5" type="ORF">WMY93_023465</name>
</gene>
<evidence type="ECO:0000313" key="5">
    <source>
        <dbReference type="EMBL" id="KAK7891502.1"/>
    </source>
</evidence>
<dbReference type="PANTHER" id="PTHR46957">
    <property type="entry name" value="CYTOKINE RECEPTOR"/>
    <property type="match status" value="1"/>
</dbReference>
<evidence type="ECO:0000256" key="1">
    <source>
        <dbReference type="ARBA" id="ARBA00022737"/>
    </source>
</evidence>
<feature type="domain" description="Fibronectin type-III" evidence="4">
    <location>
        <begin position="430"/>
        <end position="523"/>
    </location>
</feature>
<feature type="domain" description="Fibronectin type-III" evidence="4">
    <location>
        <begin position="141"/>
        <end position="229"/>
    </location>
</feature>
<dbReference type="InterPro" id="IPR013783">
    <property type="entry name" value="Ig-like_fold"/>
</dbReference>
<dbReference type="Proteomes" id="UP001460270">
    <property type="component" value="Unassembled WGS sequence"/>
</dbReference>
<keyword evidence="3" id="KW-0812">Transmembrane</keyword>
<feature type="domain" description="Fibronectin type-III" evidence="4">
    <location>
        <begin position="47"/>
        <end position="136"/>
    </location>
</feature>
<feature type="domain" description="Fibronectin type-III" evidence="4">
    <location>
        <begin position="737"/>
        <end position="831"/>
    </location>
</feature>
<dbReference type="FunFam" id="2.60.40.10:FF:000028">
    <property type="entry name" value="Neuronal cell adhesion molecule"/>
    <property type="match status" value="1"/>
</dbReference>
<dbReference type="GO" id="GO:0043235">
    <property type="term" value="C:receptor complex"/>
    <property type="evidence" value="ECO:0007669"/>
    <property type="project" value="TreeGrafter"/>
</dbReference>
<dbReference type="InterPro" id="IPR050713">
    <property type="entry name" value="RTP_Phos/Ushers"/>
</dbReference>
<dbReference type="CDD" id="cd00063">
    <property type="entry name" value="FN3"/>
    <property type="match status" value="9"/>
</dbReference>
<dbReference type="Pfam" id="PF00041">
    <property type="entry name" value="fn3"/>
    <property type="match status" value="8"/>
</dbReference>
<feature type="transmembrane region" description="Helical" evidence="3">
    <location>
        <begin position="1425"/>
        <end position="1445"/>
    </location>
</feature>
<evidence type="ECO:0000256" key="2">
    <source>
        <dbReference type="SAM" id="MobiDB-lite"/>
    </source>
</evidence>
<proteinExistence type="predicted"/>
<dbReference type="PRINTS" id="PR00014">
    <property type="entry name" value="FNTYPEIII"/>
</dbReference>
<feature type="domain" description="Fibronectin type-III" evidence="4">
    <location>
        <begin position="619"/>
        <end position="732"/>
    </location>
</feature>
<accession>A0AAW0N9Y5</accession>
<evidence type="ECO:0000256" key="3">
    <source>
        <dbReference type="SAM" id="Phobius"/>
    </source>
</evidence>
<evidence type="ECO:0000313" key="6">
    <source>
        <dbReference type="Proteomes" id="UP001460270"/>
    </source>
</evidence>
<reference evidence="6" key="1">
    <citation type="submission" date="2024-04" db="EMBL/GenBank/DDBJ databases">
        <title>Salinicola lusitanus LLJ914,a marine bacterium isolated from the Okinawa Trough.</title>
        <authorList>
            <person name="Li J."/>
        </authorList>
    </citation>
    <scope>NUCLEOTIDE SEQUENCE [LARGE SCALE GENOMIC DNA]</scope>
</reference>
<feature type="region of interest" description="Disordered" evidence="2">
    <location>
        <begin position="1069"/>
        <end position="1108"/>
    </location>
</feature>
<keyword evidence="3" id="KW-0472">Membrane</keyword>
<dbReference type="PANTHER" id="PTHR46957:SF1">
    <property type="entry name" value="PHOSPHATIDYLINOSITOL PHOSPHATASE PTPRQ"/>
    <property type="match status" value="1"/>
</dbReference>
<feature type="domain" description="Fibronectin type-III" evidence="4">
    <location>
        <begin position="338"/>
        <end position="426"/>
    </location>
</feature>
<dbReference type="InterPro" id="IPR036116">
    <property type="entry name" value="FN3_sf"/>
</dbReference>
<feature type="domain" description="Fibronectin type-III" evidence="4">
    <location>
        <begin position="836"/>
        <end position="934"/>
    </location>
</feature>
<protein>
    <recommendedName>
        <fullName evidence="4">Fibronectin type-III domain-containing protein</fullName>
    </recommendedName>
</protein>